<sequence length="320" mass="35108">MPENKRESGIALITVLALMATLGVLAASAVAISSYAAAETDTFTSLQRSILEAESVANRTLFLLLSDRAKYADRRLGEPEVSAGPRFLADGTKHEFIVNDRPVTVRIFDATSGVDISGRNPSRQLSSLFPSKERNEALEVLNARLDDYADNDELVRDRGMEAPHYRAAGIPELPRNRPMQFREELFWIPGAAGLFPADPAGRSGAVRLIAPEGLRPLSGRASLYASAPEEIAARCLLTETETEQLKQAFEAWREGRKPLRETLPPGLLGKLEVNYSVRESGAYSIVVDTASPEYPGCRLAVTVRPSVGGRAIEYYEFIHY</sequence>
<name>A0A645BHP4_9ZZZZ</name>
<evidence type="ECO:0000313" key="1">
    <source>
        <dbReference type="EMBL" id="MPM64081.1"/>
    </source>
</evidence>
<dbReference type="AlphaFoldDB" id="A0A645BHP4"/>
<protein>
    <recommendedName>
        <fullName evidence="2">Type II secretion system protein K</fullName>
    </recommendedName>
</protein>
<gene>
    <name evidence="1" type="ORF">SDC9_110967</name>
</gene>
<organism evidence="1">
    <name type="scientific">bioreactor metagenome</name>
    <dbReference type="NCBI Taxonomy" id="1076179"/>
    <lineage>
        <taxon>unclassified sequences</taxon>
        <taxon>metagenomes</taxon>
        <taxon>ecological metagenomes</taxon>
    </lineage>
</organism>
<dbReference type="SUPFAM" id="SSF158544">
    <property type="entry name" value="GspK insert domain-like"/>
    <property type="match status" value="1"/>
</dbReference>
<accession>A0A645BHP4</accession>
<dbReference type="EMBL" id="VSSQ01019763">
    <property type="protein sequence ID" value="MPM64081.1"/>
    <property type="molecule type" value="Genomic_DNA"/>
</dbReference>
<reference evidence="1" key="1">
    <citation type="submission" date="2019-08" db="EMBL/GenBank/DDBJ databases">
        <authorList>
            <person name="Kucharzyk K."/>
            <person name="Murdoch R.W."/>
            <person name="Higgins S."/>
            <person name="Loffler F."/>
        </authorList>
    </citation>
    <scope>NUCLEOTIDE SEQUENCE</scope>
</reference>
<dbReference type="Gene3D" id="1.10.40.60">
    <property type="entry name" value="EpsJ-like"/>
    <property type="match status" value="1"/>
</dbReference>
<evidence type="ECO:0008006" key="2">
    <source>
        <dbReference type="Google" id="ProtNLM"/>
    </source>
</evidence>
<dbReference type="InterPro" id="IPR038072">
    <property type="entry name" value="GspK_central_sf"/>
</dbReference>
<proteinExistence type="predicted"/>
<comment type="caution">
    <text evidence="1">The sequence shown here is derived from an EMBL/GenBank/DDBJ whole genome shotgun (WGS) entry which is preliminary data.</text>
</comment>